<reference evidence="3" key="1">
    <citation type="submission" date="2020-01" db="EMBL/GenBank/DDBJ databases">
        <title>Identification and distribution of gene clusters putatively required for synthesis of sphingolipid metabolism inhibitors in phylogenetically diverse species of the filamentous fungus Fusarium.</title>
        <authorList>
            <person name="Kim H.-S."/>
            <person name="Busman M."/>
            <person name="Brown D.W."/>
            <person name="Divon H."/>
            <person name="Uhlig S."/>
            <person name="Proctor R.H."/>
        </authorList>
    </citation>
    <scope>NUCLEOTIDE SEQUENCE</scope>
    <source>
        <strain evidence="3">NRRL 53441</strain>
    </source>
</reference>
<comment type="caution">
    <text evidence="3">The sequence shown here is derived from an EMBL/GenBank/DDBJ whole genome shotgun (WGS) entry which is preliminary data.</text>
</comment>
<evidence type="ECO:0000256" key="1">
    <source>
        <dbReference type="SAM" id="MobiDB-lite"/>
    </source>
</evidence>
<dbReference type="NCBIfam" id="NF038133">
    <property type="entry name" value="choice_anch_L"/>
    <property type="match status" value="1"/>
</dbReference>
<dbReference type="AlphaFoldDB" id="A0A8H4P417"/>
<keyword evidence="4" id="KW-1185">Reference proteome</keyword>
<evidence type="ECO:0000256" key="2">
    <source>
        <dbReference type="SAM" id="SignalP"/>
    </source>
</evidence>
<evidence type="ECO:0008006" key="5">
    <source>
        <dbReference type="Google" id="ProtNLM"/>
    </source>
</evidence>
<evidence type="ECO:0000313" key="4">
    <source>
        <dbReference type="Proteomes" id="UP000605986"/>
    </source>
</evidence>
<sequence length="942" mass="98743">MRFQISSLQLIASAVLLPASWAFSITTTNDANALADAIFGQGITILQASFSGAAVSSGTFTEGPFGIGSGAILTSGAAVGALPNGDHYVNNGAPGSSTYCGPNTFNAALLTVDILLDPAYSGVRVEIILASEEEGGSADPIGVFLGNTQYAVANGQRITAVSPYLAQPLVITPPNSVTSYPGSTPPLWIDILTSGTQTMVFAVCDQSDSEWDSGLLLKAQGCTDCDTDVRFAYVTTTTTVAAGEATFTSTTTASGTVSGTIRIGVTADETTTTSAEPTTTTATEEPTTTTTAEETTTTTQETRTTSEEIITTTTTTAPTTTGETRTTTLESSIETTSDEPQTTTSPDTSSEELLATTTTTADTTTLAISDTTTESTSDRTTTRAQTTIDISSAITGPAQESSATSTSAASSVRTLDPVSNTGTTTRIESLETTVVQRTESSTDTIFSSSAGTMGVTSSSNATPSTVEDTPTSATSTVATSSAMPSNLPEIGTFKFFGCLGSPDRYPTFELIAEGSDMTTIECARRGKGRAYVGIYLRSCYAADSLDSTEQVEDGRCDLLCPGDPGLFCGGVVQINPNPESRLNRRDAPSGILLTLYVQTEAVSGSLTTSDVLRTSETGTFDASTATSSLLGSTDNSVLLILTTESSGLPTGIPTIHFSLSSGTESFIDSVTTLEPSIPVTKSQGVRPIIPPYPTTVSYNAGNFTRTEALAPIITTITYTVVDPYNPSQLTVTEFCTTLRSPPCRHCQYQKPPTVEMTTIKVDCNACGHYGENTIILDVPAGVVVAAPTRDQSAHETHRVQHHEPNQWGQNPHPDEGGSQTWQRYQPQNSSPAADNEPYEGGGRYQIDQPKPYHARPTAVESNHEQEEPGVVTKAAPKVIPVGTNDQPEPPKPTFHRRPGPDSTPVAPPSPDAPIVVVSGAAVKTMERVLMMILFMAGLVFLL</sequence>
<dbReference type="InterPro" id="IPR049804">
    <property type="entry name" value="Choice_anch_L"/>
</dbReference>
<proteinExistence type="predicted"/>
<feature type="compositionally biased region" description="Basic and acidic residues" evidence="1">
    <location>
        <begin position="791"/>
        <end position="804"/>
    </location>
</feature>
<gene>
    <name evidence="3" type="ORF">F53441_1418</name>
</gene>
<dbReference type="EMBL" id="JAADJG010000058">
    <property type="protein sequence ID" value="KAF4456468.1"/>
    <property type="molecule type" value="Genomic_DNA"/>
</dbReference>
<feature type="region of interest" description="Disordered" evidence="1">
    <location>
        <begin position="788"/>
        <end position="911"/>
    </location>
</feature>
<feature type="compositionally biased region" description="Low complexity" evidence="1">
    <location>
        <begin position="401"/>
        <end position="411"/>
    </location>
</feature>
<feature type="region of interest" description="Disordered" evidence="1">
    <location>
        <begin position="266"/>
        <end position="482"/>
    </location>
</feature>
<feature type="compositionally biased region" description="Polar residues" evidence="1">
    <location>
        <begin position="417"/>
        <end position="468"/>
    </location>
</feature>
<protein>
    <recommendedName>
        <fullName evidence="5">WSC domain-containing protein</fullName>
    </recommendedName>
</protein>
<feature type="signal peptide" evidence="2">
    <location>
        <begin position="1"/>
        <end position="22"/>
    </location>
</feature>
<keyword evidence="2" id="KW-0732">Signal</keyword>
<accession>A0A8H4P417</accession>
<dbReference type="OrthoDB" id="4850028at2759"/>
<evidence type="ECO:0000313" key="3">
    <source>
        <dbReference type="EMBL" id="KAF4456468.1"/>
    </source>
</evidence>
<feature type="compositionally biased region" description="Low complexity" evidence="1">
    <location>
        <begin position="266"/>
        <end position="335"/>
    </location>
</feature>
<feature type="compositionally biased region" description="Low complexity" evidence="1">
    <location>
        <begin position="469"/>
        <end position="482"/>
    </location>
</feature>
<organism evidence="3 4">
    <name type="scientific">Fusarium austroafricanum</name>
    <dbReference type="NCBI Taxonomy" id="2364996"/>
    <lineage>
        <taxon>Eukaryota</taxon>
        <taxon>Fungi</taxon>
        <taxon>Dikarya</taxon>
        <taxon>Ascomycota</taxon>
        <taxon>Pezizomycotina</taxon>
        <taxon>Sordariomycetes</taxon>
        <taxon>Hypocreomycetidae</taxon>
        <taxon>Hypocreales</taxon>
        <taxon>Nectriaceae</taxon>
        <taxon>Fusarium</taxon>
        <taxon>Fusarium concolor species complex</taxon>
    </lineage>
</organism>
<feature type="chain" id="PRO_5034059734" description="WSC domain-containing protein" evidence="2">
    <location>
        <begin position="23"/>
        <end position="942"/>
    </location>
</feature>
<name>A0A8H4P417_9HYPO</name>
<feature type="compositionally biased region" description="Polar residues" evidence="1">
    <location>
        <begin position="817"/>
        <end position="832"/>
    </location>
</feature>
<feature type="compositionally biased region" description="Low complexity" evidence="1">
    <location>
        <begin position="347"/>
        <end position="375"/>
    </location>
</feature>
<dbReference type="Proteomes" id="UP000605986">
    <property type="component" value="Unassembled WGS sequence"/>
</dbReference>